<feature type="transmembrane region" description="Helical" evidence="2">
    <location>
        <begin position="208"/>
        <end position="231"/>
    </location>
</feature>
<name>A0ABD3SD30_9STRA</name>
<evidence type="ECO:0000313" key="4">
    <source>
        <dbReference type="EMBL" id="KAL3822456.1"/>
    </source>
</evidence>
<keyword evidence="2" id="KW-0812">Transmembrane</keyword>
<comment type="caution">
    <text evidence="4">The sequence shown here is derived from an EMBL/GenBank/DDBJ whole genome shotgun (WGS) entry which is preliminary data.</text>
</comment>
<accession>A0ABD3SD30</accession>
<evidence type="ECO:0000313" key="5">
    <source>
        <dbReference type="Proteomes" id="UP001530377"/>
    </source>
</evidence>
<organism evidence="4 5">
    <name type="scientific">Cyclostephanos tholiformis</name>
    <dbReference type="NCBI Taxonomy" id="382380"/>
    <lineage>
        <taxon>Eukaryota</taxon>
        <taxon>Sar</taxon>
        <taxon>Stramenopiles</taxon>
        <taxon>Ochrophyta</taxon>
        <taxon>Bacillariophyta</taxon>
        <taxon>Coscinodiscophyceae</taxon>
        <taxon>Thalassiosirophycidae</taxon>
        <taxon>Stephanodiscales</taxon>
        <taxon>Stephanodiscaceae</taxon>
        <taxon>Cyclostephanos</taxon>
    </lineage>
</organism>
<keyword evidence="2" id="KW-0472">Membrane</keyword>
<keyword evidence="5" id="KW-1185">Reference proteome</keyword>
<evidence type="ECO:0000256" key="2">
    <source>
        <dbReference type="SAM" id="Phobius"/>
    </source>
</evidence>
<feature type="region of interest" description="Disordered" evidence="1">
    <location>
        <begin position="1"/>
        <end position="21"/>
    </location>
</feature>
<reference evidence="4 5" key="1">
    <citation type="submission" date="2024-10" db="EMBL/GenBank/DDBJ databases">
        <title>Updated reference genomes for cyclostephanoid diatoms.</title>
        <authorList>
            <person name="Roberts W.R."/>
            <person name="Alverson A.J."/>
        </authorList>
    </citation>
    <scope>NUCLEOTIDE SEQUENCE [LARGE SCALE GENOMIC DNA]</scope>
    <source>
        <strain evidence="4 5">AJA228-03</strain>
    </source>
</reference>
<evidence type="ECO:0000256" key="1">
    <source>
        <dbReference type="SAM" id="MobiDB-lite"/>
    </source>
</evidence>
<feature type="transmembrane region" description="Helical" evidence="2">
    <location>
        <begin position="128"/>
        <end position="146"/>
    </location>
</feature>
<proteinExistence type="predicted"/>
<gene>
    <name evidence="3" type="ORF">ACHAXA_002159</name>
    <name evidence="4" type="ORF">ACHAXA_006884</name>
</gene>
<dbReference type="EMBL" id="JALLPB020000714">
    <property type="protein sequence ID" value="KAL3806880.1"/>
    <property type="molecule type" value="Genomic_DNA"/>
</dbReference>
<sequence>MPTMEPTEITNDTNDDGGTSTTHRQYANYLGIAGDMSSSSAASSSSIRGGGAINGNNNGLLVRPHEIAVYIQRPSLRFDDVLYFLTNVEPARFNFPKPPGLRLSDDAWAALQLRVDHAARDILDPHRYYAAAACVSVLITIVFYAIRPGYDRRSIHATSDGEGNGIEDDDEIYDDYFHDDLWLRNHALDDVVVAELNYLNSNLDRPMWIWRIGLFVSVILLFVSVLFIVVLMEKRNSRIDAEIIRAVEEIRPRFEDEGLGVEYRTRSSHPPGSSLLFLGRYIRPTRVVVFYYLDDRPARTANRRVGSFFSDDYQRRYFPPIPTKTAVDYATTDESRAQQTSSFSII</sequence>
<evidence type="ECO:0000313" key="3">
    <source>
        <dbReference type="EMBL" id="KAL3806880.1"/>
    </source>
</evidence>
<dbReference type="Proteomes" id="UP001530377">
    <property type="component" value="Unassembled WGS sequence"/>
</dbReference>
<keyword evidence="2" id="KW-1133">Transmembrane helix</keyword>
<dbReference type="AlphaFoldDB" id="A0ABD3SD30"/>
<dbReference type="EMBL" id="JALLPB020000065">
    <property type="protein sequence ID" value="KAL3822456.1"/>
    <property type="molecule type" value="Genomic_DNA"/>
</dbReference>
<protein>
    <submittedName>
        <fullName evidence="4">Uncharacterized protein</fullName>
    </submittedName>
</protein>
<feature type="compositionally biased region" description="Low complexity" evidence="1">
    <location>
        <begin position="10"/>
        <end position="21"/>
    </location>
</feature>